<dbReference type="PANTHER" id="PTHR43311">
    <property type="entry name" value="GLUTAMATE--TRNA LIGASE"/>
    <property type="match status" value="1"/>
</dbReference>
<dbReference type="EMBL" id="FNVQ01000005">
    <property type="protein sequence ID" value="SEG80395.1"/>
    <property type="molecule type" value="Genomic_DNA"/>
</dbReference>
<evidence type="ECO:0000256" key="3">
    <source>
        <dbReference type="ARBA" id="ARBA00022741"/>
    </source>
</evidence>
<evidence type="ECO:0000256" key="8">
    <source>
        <dbReference type="RuleBase" id="RU363037"/>
    </source>
</evidence>
<evidence type="ECO:0000256" key="2">
    <source>
        <dbReference type="ARBA" id="ARBA00022723"/>
    </source>
</evidence>
<dbReference type="HAMAP" id="MF_01428">
    <property type="entry name" value="Glu_Q_tRNA_synth"/>
    <property type="match status" value="1"/>
</dbReference>
<dbReference type="InterPro" id="IPR049940">
    <property type="entry name" value="GluQ/Sye"/>
</dbReference>
<evidence type="ECO:0000256" key="4">
    <source>
        <dbReference type="ARBA" id="ARBA00022833"/>
    </source>
</evidence>
<dbReference type="RefSeq" id="WP_104004859.1">
    <property type="nucleotide sequence ID" value="NZ_FNVQ01000005.1"/>
</dbReference>
<feature type="binding site" evidence="7">
    <location>
        <position position="98"/>
    </location>
    <ligand>
        <name>Zn(2+)</name>
        <dbReference type="ChEBI" id="CHEBI:29105"/>
    </ligand>
</feature>
<evidence type="ECO:0000256" key="6">
    <source>
        <dbReference type="ARBA" id="ARBA00023146"/>
    </source>
</evidence>
<dbReference type="FunFam" id="3.40.50.620:FF:000093">
    <property type="entry name" value="Glutamyl-Q tRNA(Asp) synthetase"/>
    <property type="match status" value="1"/>
</dbReference>
<accession>A0A1H6D6P5</accession>
<comment type="similarity">
    <text evidence="7">Belongs to the class-I aminoacyl-tRNA synthetase family. GluQ subfamily.</text>
</comment>
<proteinExistence type="inferred from homology"/>
<gene>
    <name evidence="7" type="primary">gluQ</name>
    <name evidence="10" type="ORF">SAMN05444390_10518</name>
</gene>
<dbReference type="Gene3D" id="3.40.50.620">
    <property type="entry name" value="HUPs"/>
    <property type="match status" value="1"/>
</dbReference>
<dbReference type="GO" id="GO:0005524">
    <property type="term" value="F:ATP binding"/>
    <property type="evidence" value="ECO:0007669"/>
    <property type="project" value="UniProtKB-KW"/>
</dbReference>
<dbReference type="GO" id="GO:0006424">
    <property type="term" value="P:glutamyl-tRNA aminoacylation"/>
    <property type="evidence" value="ECO:0007669"/>
    <property type="project" value="InterPro"/>
</dbReference>
<feature type="binding site" evidence="7">
    <location>
        <position position="118"/>
    </location>
    <ligand>
        <name>Zn(2+)</name>
        <dbReference type="ChEBI" id="CHEBI:29105"/>
    </ligand>
</feature>
<feature type="short sequence motif" description="'KMSKS' region" evidence="7">
    <location>
        <begin position="228"/>
        <end position="232"/>
    </location>
</feature>
<feature type="binding site" evidence="7">
    <location>
        <begin position="6"/>
        <end position="10"/>
    </location>
    <ligand>
        <name>L-glutamate</name>
        <dbReference type="ChEBI" id="CHEBI:29985"/>
    </ligand>
</feature>
<evidence type="ECO:0000313" key="11">
    <source>
        <dbReference type="Proteomes" id="UP000236745"/>
    </source>
</evidence>
<evidence type="ECO:0000256" key="1">
    <source>
        <dbReference type="ARBA" id="ARBA00022598"/>
    </source>
</evidence>
<evidence type="ECO:0000259" key="9">
    <source>
        <dbReference type="Pfam" id="PF00749"/>
    </source>
</evidence>
<dbReference type="Proteomes" id="UP000236745">
    <property type="component" value="Unassembled WGS sequence"/>
</dbReference>
<evidence type="ECO:0000256" key="5">
    <source>
        <dbReference type="ARBA" id="ARBA00022840"/>
    </source>
</evidence>
<protein>
    <recommendedName>
        <fullName evidence="7">Glutamyl-Q tRNA(Asp) synthetase</fullName>
        <shortName evidence="7">Glu-Q-RSs</shortName>
        <ecNumber evidence="7">6.1.1.-</ecNumber>
    </recommendedName>
</protein>
<feature type="binding site" evidence="7">
    <location>
        <position position="42"/>
    </location>
    <ligand>
        <name>L-glutamate</name>
        <dbReference type="ChEBI" id="CHEBI:29985"/>
    </ligand>
</feature>
<dbReference type="NCBIfam" id="TIGR03838">
    <property type="entry name" value="queuosine_YadB"/>
    <property type="match status" value="1"/>
</dbReference>
<keyword evidence="6 7" id="KW-0030">Aminoacyl-tRNA synthetase</keyword>
<keyword evidence="2 7" id="KW-0479">Metal-binding</keyword>
<dbReference type="InterPro" id="IPR014729">
    <property type="entry name" value="Rossmann-like_a/b/a_fold"/>
</dbReference>
<comment type="function">
    <text evidence="7">Catalyzes the tRNA-independent activation of glutamate in presence of ATP and the subsequent transfer of glutamate onto a tRNA(Asp). Glutamate is transferred on the 2-amino-5-(4,5-dihydroxy-2-cyclopenten-1-yl) moiety of the queuosine in the wobble position of the QUC anticodon.</text>
</comment>
<dbReference type="GO" id="GO:0004818">
    <property type="term" value="F:glutamate-tRNA ligase activity"/>
    <property type="evidence" value="ECO:0007669"/>
    <property type="project" value="TreeGrafter"/>
</dbReference>
<dbReference type="AlphaFoldDB" id="A0A1H6D6P5"/>
<dbReference type="OrthoDB" id="9807503at2"/>
<sequence>MSCTGRFAPSPTGPLHFGSLLAALASYLDIRAQGGTWLVRIEDLDPPREVPGASDLILKTLDRFGLHWDAEVVYQSQRHALYHSALEQLLRDGLAYHCQCSRKQLTQRHAQQSYDGYCRSHPPSSDATTSVRAIYPDTALSFDDRIQGERVYPADPGRGDFVIFRRDGFFAYQLAVIIDDQEQGIDQVVRGADLIDETPRQMVLQQHLGYRQPSYAHIPVLTNAEGQKLSKQTFAKPLSLDSDEIRRQLLRALNLLGHPVPDELQTGSHAEILAWAVQHWSMAQVPRGLTLAPEAG</sequence>
<dbReference type="InterPro" id="IPR020058">
    <property type="entry name" value="Glu/Gln-tRNA-synth_Ib_cat-dom"/>
</dbReference>
<keyword evidence="3 7" id="KW-0547">Nucleotide-binding</keyword>
<feature type="domain" description="Glutamyl/glutaminyl-tRNA synthetase class Ib catalytic" evidence="9">
    <location>
        <begin position="5"/>
        <end position="271"/>
    </location>
</feature>
<organism evidence="10 11">
    <name type="scientific">Marinobacterium lutimaris</name>
    <dbReference type="NCBI Taxonomy" id="568106"/>
    <lineage>
        <taxon>Bacteria</taxon>
        <taxon>Pseudomonadati</taxon>
        <taxon>Pseudomonadota</taxon>
        <taxon>Gammaproteobacteria</taxon>
        <taxon>Oceanospirillales</taxon>
        <taxon>Oceanospirillaceae</taxon>
        <taxon>Marinobacterium</taxon>
    </lineage>
</organism>
<dbReference type="SUPFAM" id="SSF52374">
    <property type="entry name" value="Nucleotidylyl transferase"/>
    <property type="match status" value="1"/>
</dbReference>
<keyword evidence="11" id="KW-1185">Reference proteome</keyword>
<comment type="cofactor">
    <cofactor evidence="7">
        <name>Zn(2+)</name>
        <dbReference type="ChEBI" id="CHEBI:29105"/>
    </cofactor>
    <text evidence="7">Binds 1 zinc ion per subunit.</text>
</comment>
<dbReference type="Pfam" id="PF00749">
    <property type="entry name" value="tRNA-synt_1c"/>
    <property type="match status" value="1"/>
</dbReference>
<feature type="binding site" evidence="7">
    <location>
        <position position="114"/>
    </location>
    <ligand>
        <name>Zn(2+)</name>
        <dbReference type="ChEBI" id="CHEBI:29105"/>
    </ligand>
</feature>
<dbReference type="GO" id="GO:0006400">
    <property type="term" value="P:tRNA modification"/>
    <property type="evidence" value="ECO:0007669"/>
    <property type="project" value="InterPro"/>
</dbReference>
<dbReference type="PANTHER" id="PTHR43311:SF1">
    <property type="entry name" value="GLUTAMYL-Q TRNA(ASP) SYNTHETASE"/>
    <property type="match status" value="1"/>
</dbReference>
<name>A0A1H6D6P5_9GAMM</name>
<feature type="binding site" evidence="7">
    <location>
        <position position="100"/>
    </location>
    <ligand>
        <name>Zn(2+)</name>
        <dbReference type="ChEBI" id="CHEBI:29105"/>
    </ligand>
</feature>
<keyword evidence="8" id="KW-0648">Protein biosynthesis</keyword>
<dbReference type="PRINTS" id="PR00987">
    <property type="entry name" value="TRNASYNTHGLU"/>
</dbReference>
<feature type="binding site" evidence="7">
    <location>
        <position position="190"/>
    </location>
    <ligand>
        <name>L-glutamate</name>
        <dbReference type="ChEBI" id="CHEBI:29985"/>
    </ligand>
</feature>
<dbReference type="EC" id="6.1.1.-" evidence="7"/>
<reference evidence="10 11" key="1">
    <citation type="submission" date="2016-10" db="EMBL/GenBank/DDBJ databases">
        <authorList>
            <person name="de Groot N.N."/>
        </authorList>
    </citation>
    <scope>NUCLEOTIDE SEQUENCE [LARGE SCALE GENOMIC DNA]</scope>
    <source>
        <strain evidence="10 11">DSM 22012</strain>
    </source>
</reference>
<evidence type="ECO:0000256" key="7">
    <source>
        <dbReference type="HAMAP-Rule" id="MF_01428"/>
    </source>
</evidence>
<keyword evidence="1 7" id="KW-0436">Ligase</keyword>
<feature type="binding site" evidence="7">
    <location>
        <position position="172"/>
    </location>
    <ligand>
        <name>L-glutamate</name>
        <dbReference type="ChEBI" id="CHEBI:29985"/>
    </ligand>
</feature>
<evidence type="ECO:0000313" key="10">
    <source>
        <dbReference type="EMBL" id="SEG80395.1"/>
    </source>
</evidence>
<dbReference type="GO" id="GO:0005829">
    <property type="term" value="C:cytosol"/>
    <property type="evidence" value="ECO:0007669"/>
    <property type="project" value="TreeGrafter"/>
</dbReference>
<dbReference type="InterPro" id="IPR022380">
    <property type="entry name" value="Glu-Q_tRNA(Asp)_Synthase"/>
</dbReference>
<keyword evidence="4 7" id="KW-0862">Zinc</keyword>
<keyword evidence="5 7" id="KW-0067">ATP-binding</keyword>
<dbReference type="GO" id="GO:0008270">
    <property type="term" value="F:zinc ion binding"/>
    <property type="evidence" value="ECO:0007669"/>
    <property type="project" value="UniProtKB-UniRule"/>
</dbReference>
<dbReference type="NCBIfam" id="NF004314">
    <property type="entry name" value="PRK05710.1-3"/>
    <property type="match status" value="1"/>
</dbReference>
<feature type="short sequence motif" description="'HIGH' region" evidence="7">
    <location>
        <begin position="9"/>
        <end position="19"/>
    </location>
</feature>
<feature type="binding site" evidence="7">
    <location>
        <position position="231"/>
    </location>
    <ligand>
        <name>ATP</name>
        <dbReference type="ChEBI" id="CHEBI:30616"/>
    </ligand>
</feature>
<dbReference type="InterPro" id="IPR000924">
    <property type="entry name" value="Glu/Gln-tRNA-synth"/>
</dbReference>